<reference evidence="3 4" key="1">
    <citation type="journal article" date="2015" name="J. Biotechnol.">
        <title>Complete genome sequence of Photorhabdus temperata subsp. thracensis 39-8(T), an entomopathogenic bacterium for the improved commercial bioinsecticide.</title>
        <authorList>
            <person name="Kwak Y."/>
            <person name="Shin J.H."/>
        </authorList>
    </citation>
    <scope>NUCLEOTIDE SEQUENCE [LARGE SCALE GENOMIC DNA]</scope>
    <source>
        <strain evidence="3 4">DSM 15199</strain>
    </source>
</reference>
<organism evidence="3 4">
    <name type="scientific">Photorhabdus thracensis</name>
    <dbReference type="NCBI Taxonomy" id="230089"/>
    <lineage>
        <taxon>Bacteria</taxon>
        <taxon>Pseudomonadati</taxon>
        <taxon>Pseudomonadota</taxon>
        <taxon>Gammaproteobacteria</taxon>
        <taxon>Enterobacterales</taxon>
        <taxon>Morganellaceae</taxon>
        <taxon>Photorhabdus</taxon>
    </lineage>
</organism>
<dbReference type="GO" id="GO:0009271">
    <property type="term" value="P:phage shock"/>
    <property type="evidence" value="ECO:0007669"/>
    <property type="project" value="TreeGrafter"/>
</dbReference>
<dbReference type="GO" id="GO:0005829">
    <property type="term" value="C:cytosol"/>
    <property type="evidence" value="ECO:0007669"/>
    <property type="project" value="TreeGrafter"/>
</dbReference>
<keyword evidence="2" id="KW-0175">Coiled coil</keyword>
<dbReference type="RefSeq" id="WP_046976058.1">
    <property type="nucleotide sequence ID" value="NZ_CAWQPG010000347.1"/>
</dbReference>
<evidence type="ECO:0000256" key="2">
    <source>
        <dbReference type="SAM" id="Coils"/>
    </source>
</evidence>
<protein>
    <submittedName>
        <fullName evidence="3">Phage shock protein</fullName>
    </submittedName>
</protein>
<accession>A0A0F7LR60</accession>
<dbReference type="STRING" id="230089.VY86_18625"/>
<dbReference type="NCBIfam" id="TIGR02977">
    <property type="entry name" value="phageshock_pspA"/>
    <property type="match status" value="1"/>
</dbReference>
<evidence type="ECO:0000313" key="4">
    <source>
        <dbReference type="Proteomes" id="UP000034866"/>
    </source>
</evidence>
<evidence type="ECO:0000256" key="1">
    <source>
        <dbReference type="ARBA" id="ARBA00043985"/>
    </source>
</evidence>
<dbReference type="PANTHER" id="PTHR31088">
    <property type="entry name" value="MEMBRANE-ASSOCIATED PROTEIN VIPP1, CHLOROPLASTIC"/>
    <property type="match status" value="1"/>
</dbReference>
<dbReference type="Pfam" id="PF04012">
    <property type="entry name" value="PspA_IM30"/>
    <property type="match status" value="1"/>
</dbReference>
<dbReference type="AlphaFoldDB" id="A0A0F7LR60"/>
<feature type="coiled-coil region" evidence="2">
    <location>
        <begin position="101"/>
        <end position="135"/>
    </location>
</feature>
<dbReference type="PATRIC" id="fig|230089.6.peg.4200"/>
<proteinExistence type="inferred from homology"/>
<dbReference type="InterPro" id="IPR007157">
    <property type="entry name" value="PspA_VIPP1"/>
</dbReference>
<sequence>MGIFSRFADIVNANISSLLDKAEDPHKMIRLMIQEMEDTLVEIRSTSARALAEKKQLSRRIMSGEQQIHDWQEKAELALNKDREDLARSALIEKQKVAALVDTLKHELTILEETLERMKGEVTELENKLGETRARQQALALRHQVAASSRQVRRQLDSGKIDEAMARFEQFERRIDHMEAEAETVGMGKQKSLDQQFAELKADDEISAQLAAMKAKINANKEQH</sequence>
<dbReference type="EMBL" id="CP011104">
    <property type="protein sequence ID" value="AKH65055.1"/>
    <property type="molecule type" value="Genomic_DNA"/>
</dbReference>
<dbReference type="Proteomes" id="UP000034866">
    <property type="component" value="Chromosome"/>
</dbReference>
<feature type="coiled-coil region" evidence="2">
    <location>
        <begin position="33"/>
        <end position="74"/>
    </location>
</feature>
<dbReference type="OrthoDB" id="9779630at2"/>
<name>A0A0F7LR60_9GAMM</name>
<gene>
    <name evidence="3" type="ORF">VY86_18625</name>
</gene>
<evidence type="ECO:0000313" key="3">
    <source>
        <dbReference type="EMBL" id="AKH65055.1"/>
    </source>
</evidence>
<keyword evidence="4" id="KW-1185">Reference proteome</keyword>
<dbReference type="PANTHER" id="PTHR31088:SF6">
    <property type="entry name" value="PHAGE SHOCK PROTEIN A"/>
    <property type="match status" value="1"/>
</dbReference>
<dbReference type="KEGG" id="ptt:VY86_18625"/>
<reference evidence="4" key="2">
    <citation type="submission" date="2015-03" db="EMBL/GenBank/DDBJ databases">
        <title>Genome sequence of Azospirillum thiophilum strain DSM 21654T.</title>
        <authorList>
            <person name="Kwak Y."/>
            <person name="Shin J.-H."/>
        </authorList>
    </citation>
    <scope>NUCLEOTIDE SEQUENCE [LARGE SCALE GENOMIC DNA]</scope>
    <source>
        <strain evidence="4">DSM 15199</strain>
    </source>
</reference>
<dbReference type="NCBIfam" id="NF007974">
    <property type="entry name" value="PRK10698.1"/>
    <property type="match status" value="1"/>
</dbReference>
<comment type="similarity">
    <text evidence="1">Belongs to the PspA/Vipp/IM30 family.</text>
</comment>
<dbReference type="InterPro" id="IPR014319">
    <property type="entry name" value="Phageshock_PspA"/>
</dbReference>